<name>A0A2A9NA86_9AGAR</name>
<feature type="domain" description="Retrovirus-related Pol polyprotein from transposon TNT 1-94-like beta-barrel" evidence="1">
    <location>
        <begin position="1"/>
        <end position="53"/>
    </location>
</feature>
<organism evidence="2 3">
    <name type="scientific">Amanita thiersii Skay4041</name>
    <dbReference type="NCBI Taxonomy" id="703135"/>
    <lineage>
        <taxon>Eukaryota</taxon>
        <taxon>Fungi</taxon>
        <taxon>Dikarya</taxon>
        <taxon>Basidiomycota</taxon>
        <taxon>Agaricomycotina</taxon>
        <taxon>Agaricomycetes</taxon>
        <taxon>Agaricomycetidae</taxon>
        <taxon>Agaricales</taxon>
        <taxon>Pluteineae</taxon>
        <taxon>Amanitaceae</taxon>
        <taxon>Amanita</taxon>
    </lineage>
</organism>
<keyword evidence="3" id="KW-1185">Reference proteome</keyword>
<evidence type="ECO:0000313" key="3">
    <source>
        <dbReference type="Proteomes" id="UP000242287"/>
    </source>
</evidence>
<evidence type="ECO:0000259" key="1">
    <source>
        <dbReference type="Pfam" id="PF22936"/>
    </source>
</evidence>
<reference evidence="2 3" key="1">
    <citation type="submission" date="2014-02" db="EMBL/GenBank/DDBJ databases">
        <title>Transposable element dynamics among asymbiotic and ectomycorrhizal Amanita fungi.</title>
        <authorList>
            <consortium name="DOE Joint Genome Institute"/>
            <person name="Hess J."/>
            <person name="Skrede I."/>
            <person name="Wolfe B."/>
            <person name="LaButti K."/>
            <person name="Ohm R.A."/>
            <person name="Grigoriev I.V."/>
            <person name="Pringle A."/>
        </authorList>
    </citation>
    <scope>NUCLEOTIDE SEQUENCE [LARGE SCALE GENOMIC DNA]</scope>
    <source>
        <strain evidence="2 3">SKay4041</strain>
    </source>
</reference>
<dbReference type="Proteomes" id="UP000242287">
    <property type="component" value="Unassembled WGS sequence"/>
</dbReference>
<dbReference type="STRING" id="703135.A0A2A9NA86"/>
<dbReference type="OrthoDB" id="3340343at2759"/>
<gene>
    <name evidence="2" type="ORF">AMATHDRAFT_168445</name>
</gene>
<evidence type="ECO:0000313" key="2">
    <source>
        <dbReference type="EMBL" id="PFH44620.1"/>
    </source>
</evidence>
<feature type="non-terminal residue" evidence="2">
    <location>
        <position position="1"/>
    </location>
</feature>
<dbReference type="EMBL" id="KZ303190">
    <property type="protein sequence ID" value="PFH44620.1"/>
    <property type="molecule type" value="Genomic_DNA"/>
</dbReference>
<dbReference type="Pfam" id="PF22936">
    <property type="entry name" value="Pol_BBD"/>
    <property type="match status" value="1"/>
</dbReference>
<proteinExistence type="predicted"/>
<sequence>VWLSDKSYILATGIGQVQLDLNIGGGKSIPTIIQNIYYVPELNGNLISISSLAK</sequence>
<dbReference type="InterPro" id="IPR054722">
    <property type="entry name" value="PolX-like_BBD"/>
</dbReference>
<protein>
    <recommendedName>
        <fullName evidence="1">Retrovirus-related Pol polyprotein from transposon TNT 1-94-like beta-barrel domain-containing protein</fullName>
    </recommendedName>
</protein>
<accession>A0A2A9NA86</accession>
<dbReference type="AlphaFoldDB" id="A0A2A9NA86"/>